<dbReference type="GeneID" id="19155747"/>
<keyword evidence="3" id="KW-1185">Reference proteome</keyword>
<reference evidence="2 3" key="1">
    <citation type="submission" date="2013-03" db="EMBL/GenBank/DDBJ databases">
        <title>The Genome Sequence of Capronia coronata CBS 617.96.</title>
        <authorList>
            <consortium name="The Broad Institute Genomics Platform"/>
            <person name="Cuomo C."/>
            <person name="de Hoog S."/>
            <person name="Gorbushina A."/>
            <person name="Walker B."/>
            <person name="Young S.K."/>
            <person name="Zeng Q."/>
            <person name="Gargeya S."/>
            <person name="Fitzgerald M."/>
            <person name="Haas B."/>
            <person name="Abouelleil A."/>
            <person name="Allen A.W."/>
            <person name="Alvarado L."/>
            <person name="Arachchi H.M."/>
            <person name="Berlin A.M."/>
            <person name="Chapman S.B."/>
            <person name="Gainer-Dewar J."/>
            <person name="Goldberg J."/>
            <person name="Griggs A."/>
            <person name="Gujja S."/>
            <person name="Hansen M."/>
            <person name="Howarth C."/>
            <person name="Imamovic A."/>
            <person name="Ireland A."/>
            <person name="Larimer J."/>
            <person name="McCowan C."/>
            <person name="Murphy C."/>
            <person name="Pearson M."/>
            <person name="Poon T.W."/>
            <person name="Priest M."/>
            <person name="Roberts A."/>
            <person name="Saif S."/>
            <person name="Shea T."/>
            <person name="Sisk P."/>
            <person name="Sykes S."/>
            <person name="Wortman J."/>
            <person name="Nusbaum C."/>
            <person name="Birren B."/>
        </authorList>
    </citation>
    <scope>NUCLEOTIDE SEQUENCE [LARGE SCALE GENOMIC DNA]</scope>
    <source>
        <strain evidence="2 3">CBS 617.96</strain>
    </source>
</reference>
<feature type="signal peptide" evidence="1">
    <location>
        <begin position="1"/>
        <end position="19"/>
    </location>
</feature>
<proteinExistence type="predicted"/>
<dbReference type="OrthoDB" id="10383189at2759"/>
<dbReference type="Proteomes" id="UP000019484">
    <property type="component" value="Unassembled WGS sequence"/>
</dbReference>
<sequence>MQLGIILVVTFTLASRALCADCPCGWRLEKGHGSTIVSTYAYTHRLHEDFSQYPDIKSILTDPEAANFNNDWMIYDY</sequence>
<evidence type="ECO:0000313" key="3">
    <source>
        <dbReference type="Proteomes" id="UP000019484"/>
    </source>
</evidence>
<name>W9ZMI6_9EURO</name>
<comment type="caution">
    <text evidence="2">The sequence shown here is derived from an EMBL/GenBank/DDBJ whole genome shotgun (WGS) entry which is preliminary data.</text>
</comment>
<evidence type="ECO:0000313" key="2">
    <source>
        <dbReference type="EMBL" id="EXJ95719.1"/>
    </source>
</evidence>
<accession>W9ZMI6</accession>
<evidence type="ECO:0000256" key="1">
    <source>
        <dbReference type="SAM" id="SignalP"/>
    </source>
</evidence>
<dbReference type="HOGENOM" id="CLU_2704621_0_0_1"/>
<protein>
    <submittedName>
        <fullName evidence="2">Uncharacterized protein</fullName>
    </submittedName>
</protein>
<dbReference type="RefSeq" id="XP_007719948.1">
    <property type="nucleotide sequence ID" value="XM_007721758.1"/>
</dbReference>
<dbReference type="AlphaFoldDB" id="W9ZMI6"/>
<keyword evidence="1" id="KW-0732">Signal</keyword>
<dbReference type="EMBL" id="AMWN01000001">
    <property type="protein sequence ID" value="EXJ95719.1"/>
    <property type="molecule type" value="Genomic_DNA"/>
</dbReference>
<gene>
    <name evidence="2" type="ORF">A1O1_00843</name>
</gene>
<organism evidence="2 3">
    <name type="scientific">Capronia coronata CBS 617.96</name>
    <dbReference type="NCBI Taxonomy" id="1182541"/>
    <lineage>
        <taxon>Eukaryota</taxon>
        <taxon>Fungi</taxon>
        <taxon>Dikarya</taxon>
        <taxon>Ascomycota</taxon>
        <taxon>Pezizomycotina</taxon>
        <taxon>Eurotiomycetes</taxon>
        <taxon>Chaetothyriomycetidae</taxon>
        <taxon>Chaetothyriales</taxon>
        <taxon>Herpotrichiellaceae</taxon>
        <taxon>Capronia</taxon>
    </lineage>
</organism>
<feature type="chain" id="PRO_5004934294" evidence="1">
    <location>
        <begin position="20"/>
        <end position="77"/>
    </location>
</feature>